<dbReference type="HAMAP" id="MF_00337">
    <property type="entry name" value="Exonuc_7_S"/>
    <property type="match status" value="1"/>
</dbReference>
<sequence>MTKDEDLPIAKMSFEQAMAELDRVVHALESGDVPLEESIRLYERGAALRERCSRKLAEAEEKVRLITRDDSGRPDGLAPLDP</sequence>
<dbReference type="RefSeq" id="WP_007426582.1">
    <property type="nucleotide sequence ID" value="NZ_AMGO01000021.1"/>
</dbReference>
<name>K2HDH6_9RHOB</name>
<keyword evidence="5 6" id="KW-0269">Exonuclease</keyword>
<dbReference type="EC" id="3.1.11.6" evidence="6"/>
<proteinExistence type="inferred from homology"/>
<dbReference type="AlphaFoldDB" id="K2HDH6"/>
<evidence type="ECO:0000256" key="3">
    <source>
        <dbReference type="ARBA" id="ARBA00022722"/>
    </source>
</evidence>
<keyword evidence="2 6" id="KW-0963">Cytoplasm</keyword>
<dbReference type="GO" id="GO:0008855">
    <property type="term" value="F:exodeoxyribonuclease VII activity"/>
    <property type="evidence" value="ECO:0007669"/>
    <property type="project" value="UniProtKB-UniRule"/>
</dbReference>
<evidence type="ECO:0000256" key="5">
    <source>
        <dbReference type="ARBA" id="ARBA00022839"/>
    </source>
</evidence>
<dbReference type="InterPro" id="IPR037004">
    <property type="entry name" value="Exonuc_VII_ssu_sf"/>
</dbReference>
<dbReference type="EMBL" id="AMGO01000021">
    <property type="protein sequence ID" value="EKE44592.1"/>
    <property type="molecule type" value="Genomic_DNA"/>
</dbReference>
<dbReference type="GO" id="GO:0006308">
    <property type="term" value="P:DNA catabolic process"/>
    <property type="evidence" value="ECO:0007669"/>
    <property type="project" value="UniProtKB-UniRule"/>
</dbReference>
<dbReference type="GO" id="GO:0009318">
    <property type="term" value="C:exodeoxyribonuclease VII complex"/>
    <property type="evidence" value="ECO:0007669"/>
    <property type="project" value="UniProtKB-UniRule"/>
</dbReference>
<dbReference type="eggNOG" id="COG1722">
    <property type="taxonomic scope" value="Bacteria"/>
</dbReference>
<comment type="subcellular location">
    <subcellularLocation>
        <location evidence="6">Cytoplasm</location>
    </subcellularLocation>
</comment>
<evidence type="ECO:0000256" key="4">
    <source>
        <dbReference type="ARBA" id="ARBA00022801"/>
    </source>
</evidence>
<dbReference type="STRING" id="1231392.OCGS_1430"/>
<protein>
    <recommendedName>
        <fullName evidence="6">Exodeoxyribonuclease 7 small subunit</fullName>
        <ecNumber evidence="6">3.1.11.6</ecNumber>
    </recommendedName>
    <alternativeName>
        <fullName evidence="6">Exodeoxyribonuclease VII small subunit</fullName>
        <shortName evidence="6">Exonuclease VII small subunit</shortName>
    </alternativeName>
</protein>
<dbReference type="Proteomes" id="UP000006765">
    <property type="component" value="Unassembled WGS sequence"/>
</dbReference>
<dbReference type="Gene3D" id="1.10.287.1040">
    <property type="entry name" value="Exonuclease VII, small subunit"/>
    <property type="match status" value="1"/>
</dbReference>
<comment type="subunit">
    <text evidence="6">Heterooligomer composed of large and small subunits.</text>
</comment>
<dbReference type="InterPro" id="IPR003761">
    <property type="entry name" value="Exonuc_VII_S"/>
</dbReference>
<dbReference type="OrthoDB" id="9808145at2"/>
<keyword evidence="8" id="KW-1185">Reference proteome</keyword>
<dbReference type="NCBIfam" id="TIGR01280">
    <property type="entry name" value="xseB"/>
    <property type="match status" value="1"/>
</dbReference>
<evidence type="ECO:0000313" key="8">
    <source>
        <dbReference type="Proteomes" id="UP000006765"/>
    </source>
</evidence>
<gene>
    <name evidence="6" type="primary">xseB</name>
    <name evidence="7" type="ORF">OCGS_1430</name>
</gene>
<dbReference type="NCBIfam" id="NF002139">
    <property type="entry name" value="PRK00977.1-3"/>
    <property type="match status" value="1"/>
</dbReference>
<comment type="caution">
    <text evidence="7">The sequence shown here is derived from an EMBL/GenBank/DDBJ whole genome shotgun (WGS) entry which is preliminary data.</text>
</comment>
<dbReference type="PANTHER" id="PTHR34137:SF1">
    <property type="entry name" value="EXODEOXYRIBONUCLEASE 7 SMALL SUBUNIT"/>
    <property type="match status" value="1"/>
</dbReference>
<evidence type="ECO:0000256" key="1">
    <source>
        <dbReference type="ARBA" id="ARBA00009998"/>
    </source>
</evidence>
<organism evidence="7 8">
    <name type="scientific">Oceaniovalibus guishaninsula JLT2003</name>
    <dbReference type="NCBI Taxonomy" id="1231392"/>
    <lineage>
        <taxon>Bacteria</taxon>
        <taxon>Pseudomonadati</taxon>
        <taxon>Pseudomonadota</taxon>
        <taxon>Alphaproteobacteria</taxon>
        <taxon>Rhodobacterales</taxon>
        <taxon>Roseobacteraceae</taxon>
        <taxon>Oceaniovalibus</taxon>
    </lineage>
</organism>
<dbReference type="SUPFAM" id="SSF116842">
    <property type="entry name" value="XseB-like"/>
    <property type="match status" value="1"/>
</dbReference>
<evidence type="ECO:0000313" key="7">
    <source>
        <dbReference type="EMBL" id="EKE44592.1"/>
    </source>
</evidence>
<evidence type="ECO:0000256" key="2">
    <source>
        <dbReference type="ARBA" id="ARBA00022490"/>
    </source>
</evidence>
<dbReference type="PANTHER" id="PTHR34137">
    <property type="entry name" value="EXODEOXYRIBONUCLEASE 7 SMALL SUBUNIT"/>
    <property type="match status" value="1"/>
</dbReference>
<accession>K2HDH6</accession>
<dbReference type="PATRIC" id="fig|1231392.3.peg.1436"/>
<comment type="function">
    <text evidence="6">Bidirectionally degrades single-stranded DNA into large acid-insoluble oligonucleotides, which are then degraded further into small acid-soluble oligonucleotides.</text>
</comment>
<comment type="similarity">
    <text evidence="1 6">Belongs to the XseB family.</text>
</comment>
<comment type="catalytic activity">
    <reaction evidence="6">
        <text>Exonucleolytic cleavage in either 5'- to 3'- or 3'- to 5'-direction to yield nucleoside 5'-phosphates.</text>
        <dbReference type="EC" id="3.1.11.6"/>
    </reaction>
</comment>
<dbReference type="Pfam" id="PF02609">
    <property type="entry name" value="Exonuc_VII_S"/>
    <property type="match status" value="1"/>
</dbReference>
<evidence type="ECO:0000256" key="6">
    <source>
        <dbReference type="HAMAP-Rule" id="MF_00337"/>
    </source>
</evidence>
<reference evidence="7 8" key="1">
    <citation type="journal article" date="2012" name="J. Bacteriol.">
        <title>Draft Genome Sequence of Oceaniovalibus guishaninsula JLT2003T.</title>
        <authorList>
            <person name="Tang K."/>
            <person name="Liu K."/>
            <person name="Jiao N."/>
        </authorList>
    </citation>
    <scope>NUCLEOTIDE SEQUENCE [LARGE SCALE GENOMIC DNA]</scope>
    <source>
        <strain evidence="7 8">JLT2003</strain>
    </source>
</reference>
<keyword evidence="4 6" id="KW-0378">Hydrolase</keyword>
<dbReference type="GO" id="GO:0005829">
    <property type="term" value="C:cytosol"/>
    <property type="evidence" value="ECO:0007669"/>
    <property type="project" value="TreeGrafter"/>
</dbReference>
<dbReference type="PIRSF" id="PIRSF006488">
    <property type="entry name" value="Exonuc_VII_S"/>
    <property type="match status" value="1"/>
</dbReference>
<keyword evidence="3 6" id="KW-0540">Nuclease</keyword>